<dbReference type="AlphaFoldDB" id="F2KNW3"/>
<proteinExistence type="predicted"/>
<dbReference type="EMBL" id="CP002588">
    <property type="protein sequence ID" value="AEA47440.1"/>
    <property type="molecule type" value="Genomic_DNA"/>
</dbReference>
<sequence>MSEDIEVFCPACKKKHRFKAEIQEFRCRGKLFVLLKDRFGWRLMEVVVVSEEDD</sequence>
<accession>F2KNW3</accession>
<name>F2KNW3_ARCVS</name>
<protein>
    <submittedName>
        <fullName evidence="1">Uncharacterized protein</fullName>
    </submittedName>
</protein>
<reference evidence="1 2" key="1">
    <citation type="submission" date="2011-03" db="EMBL/GenBank/DDBJ databases">
        <title>The complete genome of Archaeoglobus veneficus SNP6.</title>
        <authorList>
            <consortium name="US DOE Joint Genome Institute (JGI-PGF)"/>
            <person name="Lucas S."/>
            <person name="Copeland A."/>
            <person name="Lapidus A."/>
            <person name="Bruce D."/>
            <person name="Goodwin L."/>
            <person name="Pitluck S."/>
            <person name="Kyrpides N."/>
            <person name="Mavromatis K."/>
            <person name="Pagani I."/>
            <person name="Ivanova N."/>
            <person name="Mikhailova N."/>
            <person name="Lu M."/>
            <person name="Detter J.C."/>
            <person name="Tapia R."/>
            <person name="Han C."/>
            <person name="Land M."/>
            <person name="Hauser L."/>
            <person name="Markowitz V."/>
            <person name="Cheng J.-F."/>
            <person name="Hugenholtz P."/>
            <person name="Woyke T."/>
            <person name="Wu D."/>
            <person name="Spring S."/>
            <person name="Brambilla E."/>
            <person name="Klenk H.-P."/>
            <person name="Eisen J.A."/>
        </authorList>
    </citation>
    <scope>NUCLEOTIDE SEQUENCE [LARGE SCALE GENOMIC DNA]</scope>
    <source>
        <strain>SNP6</strain>
    </source>
</reference>
<dbReference type="Proteomes" id="UP000008136">
    <property type="component" value="Chromosome"/>
</dbReference>
<evidence type="ECO:0000313" key="1">
    <source>
        <dbReference type="EMBL" id="AEA47440.1"/>
    </source>
</evidence>
<dbReference type="HOGENOM" id="CLU_2893084_0_0_2"/>
<dbReference type="KEGG" id="ave:Arcve_1437"/>
<dbReference type="eggNOG" id="arCOG13411">
    <property type="taxonomic scope" value="Archaea"/>
</dbReference>
<evidence type="ECO:0000313" key="2">
    <source>
        <dbReference type="Proteomes" id="UP000008136"/>
    </source>
</evidence>
<dbReference type="GeneID" id="60552764"/>
<organism evidence="1 2">
    <name type="scientific">Archaeoglobus veneficus (strain DSM 11195 / SNP6)</name>
    <dbReference type="NCBI Taxonomy" id="693661"/>
    <lineage>
        <taxon>Archaea</taxon>
        <taxon>Methanobacteriati</taxon>
        <taxon>Methanobacteriota</taxon>
        <taxon>Archaeoglobi</taxon>
        <taxon>Archaeoglobales</taxon>
        <taxon>Archaeoglobaceae</taxon>
        <taxon>Archaeoglobus</taxon>
    </lineage>
</organism>
<gene>
    <name evidence="1" type="ordered locus">Arcve_1437</name>
</gene>
<dbReference type="STRING" id="693661.Arcve_1437"/>
<dbReference type="RefSeq" id="WP_013684101.1">
    <property type="nucleotide sequence ID" value="NC_015320.1"/>
</dbReference>
<keyword evidence="2" id="KW-1185">Reference proteome</keyword>
<dbReference type="OrthoDB" id="51477at2157"/>